<dbReference type="InterPro" id="IPR025776">
    <property type="entry name" value="SUVR4/1/2"/>
</dbReference>
<dbReference type="GO" id="GO:0005634">
    <property type="term" value="C:nucleus"/>
    <property type="evidence" value="ECO:0007669"/>
    <property type="project" value="InterPro"/>
</dbReference>
<dbReference type="AlphaFoldDB" id="A0AAE1N203"/>
<accession>A0AAE1N203</accession>
<evidence type="ECO:0000259" key="4">
    <source>
        <dbReference type="PROSITE" id="PS50280"/>
    </source>
</evidence>
<organism evidence="5 6">
    <name type="scientific">Acacia crassicarpa</name>
    <name type="common">northern wattle</name>
    <dbReference type="NCBI Taxonomy" id="499986"/>
    <lineage>
        <taxon>Eukaryota</taxon>
        <taxon>Viridiplantae</taxon>
        <taxon>Streptophyta</taxon>
        <taxon>Embryophyta</taxon>
        <taxon>Tracheophyta</taxon>
        <taxon>Spermatophyta</taxon>
        <taxon>Magnoliopsida</taxon>
        <taxon>eudicotyledons</taxon>
        <taxon>Gunneridae</taxon>
        <taxon>Pentapetalae</taxon>
        <taxon>rosids</taxon>
        <taxon>fabids</taxon>
        <taxon>Fabales</taxon>
        <taxon>Fabaceae</taxon>
        <taxon>Caesalpinioideae</taxon>
        <taxon>mimosoid clade</taxon>
        <taxon>Acacieae</taxon>
        <taxon>Acacia</taxon>
    </lineage>
</organism>
<feature type="compositionally biased region" description="Acidic residues" evidence="3">
    <location>
        <begin position="73"/>
        <end position="84"/>
    </location>
</feature>
<evidence type="ECO:0000256" key="1">
    <source>
        <dbReference type="ARBA" id="ARBA00004286"/>
    </source>
</evidence>
<feature type="region of interest" description="Disordered" evidence="3">
    <location>
        <begin position="61"/>
        <end position="88"/>
    </location>
</feature>
<dbReference type="GO" id="GO:0005694">
    <property type="term" value="C:chromosome"/>
    <property type="evidence" value="ECO:0007669"/>
    <property type="project" value="UniProtKB-SubCell"/>
</dbReference>
<dbReference type="PANTHER" id="PTHR46450">
    <property type="entry name" value="INACTIVE HISTONE-LYSINE N-METHYLTRANSFERASE SUVR1-RELATED"/>
    <property type="match status" value="1"/>
</dbReference>
<keyword evidence="6" id="KW-1185">Reference proteome</keyword>
<dbReference type="Pfam" id="PF00856">
    <property type="entry name" value="SET"/>
    <property type="match status" value="1"/>
</dbReference>
<dbReference type="InterPro" id="IPR018848">
    <property type="entry name" value="WIYLD_domain"/>
</dbReference>
<evidence type="ECO:0000256" key="3">
    <source>
        <dbReference type="SAM" id="MobiDB-lite"/>
    </source>
</evidence>
<dbReference type="InterPro" id="IPR001214">
    <property type="entry name" value="SET_dom"/>
</dbReference>
<comment type="caution">
    <text evidence="5">The sequence shown here is derived from an EMBL/GenBank/DDBJ whole genome shotgun (WGS) entry which is preliminary data.</text>
</comment>
<dbReference type="Pfam" id="PF10440">
    <property type="entry name" value="WIYLD"/>
    <property type="match status" value="1"/>
</dbReference>
<evidence type="ECO:0000313" key="6">
    <source>
        <dbReference type="Proteomes" id="UP001293593"/>
    </source>
</evidence>
<feature type="region of interest" description="Disordered" evidence="3">
    <location>
        <begin position="154"/>
        <end position="192"/>
    </location>
</feature>
<keyword evidence="2" id="KW-0158">Chromosome</keyword>
<dbReference type="InterPro" id="IPR007728">
    <property type="entry name" value="Pre-SET_dom"/>
</dbReference>
<feature type="region of interest" description="Disordered" evidence="3">
    <location>
        <begin position="229"/>
        <end position="281"/>
    </location>
</feature>
<dbReference type="Pfam" id="PF05033">
    <property type="entry name" value="Pre-SET"/>
    <property type="match status" value="1"/>
</dbReference>
<dbReference type="Gene3D" id="2.170.270.10">
    <property type="entry name" value="SET domain"/>
    <property type="match status" value="1"/>
</dbReference>
<feature type="compositionally biased region" description="Polar residues" evidence="3">
    <location>
        <begin position="100"/>
        <end position="114"/>
    </location>
</feature>
<dbReference type="Proteomes" id="UP001293593">
    <property type="component" value="Unassembled WGS sequence"/>
</dbReference>
<dbReference type="Gene3D" id="1.10.8.850">
    <property type="entry name" value="Histone-lysine N methyltransferase , C-terminal domain-like"/>
    <property type="match status" value="1"/>
</dbReference>
<dbReference type="SUPFAM" id="SSF82199">
    <property type="entry name" value="SET domain"/>
    <property type="match status" value="1"/>
</dbReference>
<dbReference type="EMBL" id="JAWXYG010000002">
    <property type="protein sequence ID" value="KAK4281332.1"/>
    <property type="molecule type" value="Genomic_DNA"/>
</dbReference>
<dbReference type="SMART" id="SM00317">
    <property type="entry name" value="SET"/>
    <property type="match status" value="1"/>
</dbReference>
<dbReference type="SMART" id="SM00468">
    <property type="entry name" value="PreSET"/>
    <property type="match status" value="1"/>
</dbReference>
<comment type="subcellular location">
    <subcellularLocation>
        <location evidence="1">Chromosome</location>
    </subcellularLocation>
</comment>
<feature type="region of interest" description="Disordered" evidence="3">
    <location>
        <begin position="100"/>
        <end position="126"/>
    </location>
</feature>
<protein>
    <recommendedName>
        <fullName evidence="4">SET domain-containing protein</fullName>
    </recommendedName>
</protein>
<gene>
    <name evidence="5" type="ORF">QN277_012841</name>
</gene>
<dbReference type="PROSITE" id="PS51580">
    <property type="entry name" value="SAM_MT43_3"/>
    <property type="match status" value="1"/>
</dbReference>
<feature type="compositionally biased region" description="Basic and acidic residues" evidence="3">
    <location>
        <begin position="259"/>
        <end position="278"/>
    </location>
</feature>
<proteinExistence type="predicted"/>
<dbReference type="PROSITE" id="PS50280">
    <property type="entry name" value="SET"/>
    <property type="match status" value="1"/>
</dbReference>
<sequence>MAPNPRVVAAYRAMTVLGIKEVQVKPVLKQLLKLYDKNWELIEQENYRVLADAIFEQAEKELQGKRQKNQNNDEGEMEDEEAQMQDESVRPFKRLRLRGQENQLSIGGTSSAASPSKMPKVEDDELPQQPQYKAMSPQSNRNAETEVCPVPVQDSLVDKGKQPLSSQDAPGGRRVGSERASPSVQLKEPTTEQRIVVSQKNQLPYTHELIIPKDEPIDELVHYDAPMATRNPELPRGRDPPMQHDATRKQGRNGPLMSKRRDVGRGEGIRDSSNEANHEVATNQECSTIEIASSKSKSGEVTLTMSCSSAIGRSDFRLPSRDQLLKMMEDKCLQSYNITDPSFSIMKLLRDLCDCVLEFRTDSNDDSQEGSEMTTSSINVLKESKTCDALVIRGNTEDLEMHAGLSNGSINVQSSSALAASHISISPPLTTGMNDAVLVTNKARSAFPECEDGKGLEDPMHPHSGSLVVVQQHQLTPDDLRSLHGADDLSKGEENLRIPWVNELTNDFPPPFHYLHQSIAFRDAYVNWCLSKIKCEDFCSTCLGDCLLSPTPCVCANKIEGGYAYTSEGLLKESLLEECITISHNPQRHQFYCKICPLERAKNDDCLEPCKGHLKRKFIKECWVKCGCVKQCGNRVVQRGITFNLQVFFTSEGKGWGLRTLEELPKGAFVCEFVGEILTVKELHERNIQCAQNGTYTYPVLLDADWDSGDINDKEALCLDAASYGNVARFINHRCLDANLIEIPVEVETSDHHYFHLAFFTSRKVAALEELTWDYGIDFDDSESPVKPFSCRCGSKFCRKMERSNRSNRSALTA</sequence>
<dbReference type="PANTHER" id="PTHR46450:SF1">
    <property type="entry name" value="INACTIVE HISTONE-LYSINE N-METHYLTRANSFERASE SUVR1-RELATED"/>
    <property type="match status" value="1"/>
</dbReference>
<feature type="domain" description="SET" evidence="4">
    <location>
        <begin position="643"/>
        <end position="776"/>
    </location>
</feature>
<evidence type="ECO:0000256" key="2">
    <source>
        <dbReference type="ARBA" id="ARBA00022454"/>
    </source>
</evidence>
<evidence type="ECO:0000313" key="5">
    <source>
        <dbReference type="EMBL" id="KAK4281332.1"/>
    </source>
</evidence>
<dbReference type="InterPro" id="IPR043017">
    <property type="entry name" value="WIYLD_dom_sf"/>
</dbReference>
<dbReference type="InterPro" id="IPR046341">
    <property type="entry name" value="SET_dom_sf"/>
</dbReference>
<reference evidence="5" key="1">
    <citation type="submission" date="2023-10" db="EMBL/GenBank/DDBJ databases">
        <title>Chromosome-level genome of the transformable northern wattle, Acacia crassicarpa.</title>
        <authorList>
            <person name="Massaro I."/>
            <person name="Sinha N.R."/>
            <person name="Poethig S."/>
            <person name="Leichty A.R."/>
        </authorList>
    </citation>
    <scope>NUCLEOTIDE SEQUENCE</scope>
    <source>
        <strain evidence="5">Acra3RX</strain>
        <tissue evidence="5">Leaf</tissue>
    </source>
</reference>
<name>A0AAE1N203_9FABA</name>
<dbReference type="GO" id="GO:0042054">
    <property type="term" value="F:histone methyltransferase activity"/>
    <property type="evidence" value="ECO:0007669"/>
    <property type="project" value="InterPro"/>
</dbReference>
<feature type="compositionally biased region" description="Basic and acidic residues" evidence="3">
    <location>
        <begin position="233"/>
        <end position="248"/>
    </location>
</feature>
<dbReference type="GO" id="GO:0008270">
    <property type="term" value="F:zinc ion binding"/>
    <property type="evidence" value="ECO:0007669"/>
    <property type="project" value="InterPro"/>
</dbReference>
<dbReference type="CDD" id="cd10538">
    <property type="entry name" value="SET_SETDB-like"/>
    <property type="match status" value="1"/>
</dbReference>